<comment type="function">
    <text evidence="3">Nucleoside triphosphate pyrophosphatase that hydrolyzes dTTP and UTP. May have a dual role in cell division arrest and in preventing the incorporation of modified nucleotides into cellular nucleic acids.</text>
</comment>
<feature type="site" description="Important for substrate specificity" evidence="3">
    <location>
        <position position="10"/>
    </location>
</feature>
<comment type="catalytic activity">
    <reaction evidence="3">
        <text>dTTP + H2O = dTMP + diphosphate + H(+)</text>
        <dbReference type="Rhea" id="RHEA:28534"/>
        <dbReference type="ChEBI" id="CHEBI:15377"/>
        <dbReference type="ChEBI" id="CHEBI:15378"/>
        <dbReference type="ChEBI" id="CHEBI:33019"/>
        <dbReference type="ChEBI" id="CHEBI:37568"/>
        <dbReference type="ChEBI" id="CHEBI:63528"/>
        <dbReference type="EC" id="3.6.1.9"/>
    </reaction>
</comment>
<comment type="catalytic activity">
    <reaction evidence="3">
        <text>UTP + H2O = UMP + diphosphate + H(+)</text>
        <dbReference type="Rhea" id="RHEA:29395"/>
        <dbReference type="ChEBI" id="CHEBI:15377"/>
        <dbReference type="ChEBI" id="CHEBI:15378"/>
        <dbReference type="ChEBI" id="CHEBI:33019"/>
        <dbReference type="ChEBI" id="CHEBI:46398"/>
        <dbReference type="ChEBI" id="CHEBI:57865"/>
        <dbReference type="EC" id="3.6.1.9"/>
    </reaction>
</comment>
<dbReference type="GO" id="GO:0005737">
    <property type="term" value="C:cytoplasm"/>
    <property type="evidence" value="ECO:0007669"/>
    <property type="project" value="UniProtKB-SubCell"/>
</dbReference>
<keyword evidence="3" id="KW-0963">Cytoplasm</keyword>
<dbReference type="GO" id="GO:0036218">
    <property type="term" value="F:dTTP diphosphatase activity"/>
    <property type="evidence" value="ECO:0007669"/>
    <property type="project" value="RHEA"/>
</dbReference>
<evidence type="ECO:0000313" key="4">
    <source>
        <dbReference type="EMBL" id="QDI91034.1"/>
    </source>
</evidence>
<proteinExistence type="inferred from homology"/>
<dbReference type="EC" id="3.6.1.9" evidence="3"/>
<dbReference type="InterPro" id="IPR003697">
    <property type="entry name" value="Maf-like"/>
</dbReference>
<dbReference type="SUPFAM" id="SSF52972">
    <property type="entry name" value="ITPase-like"/>
    <property type="match status" value="1"/>
</dbReference>
<accession>A0A514LGR2</accession>
<dbReference type="PANTHER" id="PTHR43213">
    <property type="entry name" value="BIFUNCTIONAL DTTP/UTP PYROPHOSPHATASE/METHYLTRANSFERASE PROTEIN-RELATED"/>
    <property type="match status" value="1"/>
</dbReference>
<sequence>MLTLASASSRRQQLLNESGYEYRVAVSNIEEQIDMEQTPAENAVRLATAKAEDVHERYPEDVILAADTIVGMDNIMLGKPTDAEDAERMLTHLSGRQHEVYTGICIKKGTETRTYSDKTSIYFYHLDTKYIKAYVETGEPLDKAGAYGIQGKGALLVERFTGDYFNVVGLPISKVARVLEGFNIYPRWVKNHE</sequence>
<organism evidence="4 5">
    <name type="scientific">Salicibibacter halophilus</name>
    <dbReference type="NCBI Taxonomy" id="2502791"/>
    <lineage>
        <taxon>Bacteria</taxon>
        <taxon>Bacillati</taxon>
        <taxon>Bacillota</taxon>
        <taxon>Bacilli</taxon>
        <taxon>Bacillales</taxon>
        <taxon>Bacillaceae</taxon>
        <taxon>Salicibibacter</taxon>
    </lineage>
</organism>
<dbReference type="GO" id="GO:0036221">
    <property type="term" value="F:UTP diphosphatase activity"/>
    <property type="evidence" value="ECO:0007669"/>
    <property type="project" value="RHEA"/>
</dbReference>
<comment type="cofactor">
    <cofactor evidence="1 3">
        <name>a divalent metal cation</name>
        <dbReference type="ChEBI" id="CHEBI:60240"/>
    </cofactor>
</comment>
<dbReference type="NCBIfam" id="TIGR00172">
    <property type="entry name" value="maf"/>
    <property type="match status" value="1"/>
</dbReference>
<dbReference type="RefSeq" id="WP_142088722.1">
    <property type="nucleotide sequence ID" value="NZ_CP035485.1"/>
</dbReference>
<dbReference type="Pfam" id="PF02545">
    <property type="entry name" value="Maf"/>
    <property type="match status" value="1"/>
</dbReference>
<protein>
    <recommendedName>
        <fullName evidence="3">dTTP/UTP pyrophosphatase</fullName>
        <shortName evidence="3">dTTPase/UTPase</shortName>
        <ecNumber evidence="3">3.6.1.9</ecNumber>
    </recommendedName>
    <alternativeName>
        <fullName evidence="3">Nucleoside triphosphate pyrophosphatase</fullName>
    </alternativeName>
    <alternativeName>
        <fullName evidence="3">Nucleotide pyrophosphatase</fullName>
        <shortName evidence="3">Nucleotide PPase</shortName>
    </alternativeName>
</protein>
<comment type="subcellular location">
    <subcellularLocation>
        <location evidence="3">Cytoplasm</location>
    </subcellularLocation>
</comment>
<dbReference type="KEGG" id="sale:EPH95_07430"/>
<reference evidence="5" key="1">
    <citation type="submission" date="2019-01" db="EMBL/GenBank/DDBJ databases">
        <title>Genomic analysis of Salicibibacter sp. NKC3-5.</title>
        <authorList>
            <person name="Oh Y.J."/>
        </authorList>
    </citation>
    <scope>NUCLEOTIDE SEQUENCE [LARGE SCALE GENOMIC DNA]</scope>
    <source>
        <strain evidence="5">NKC3-5</strain>
    </source>
</reference>
<dbReference type="Gene3D" id="3.90.950.10">
    <property type="match status" value="1"/>
</dbReference>
<dbReference type="Proteomes" id="UP000319756">
    <property type="component" value="Chromosome"/>
</dbReference>
<dbReference type="OrthoDB" id="9807767at2"/>
<keyword evidence="2 3" id="KW-0378">Hydrolase</keyword>
<comment type="caution">
    <text evidence="3">Lacks conserved residue(s) required for the propagation of feature annotation.</text>
</comment>
<dbReference type="PANTHER" id="PTHR43213:SF5">
    <property type="entry name" value="BIFUNCTIONAL DTTP_UTP PYROPHOSPHATASE_METHYLTRANSFERASE PROTEIN-RELATED"/>
    <property type="match status" value="1"/>
</dbReference>
<name>A0A514LGR2_9BACI</name>
<gene>
    <name evidence="4" type="ORF">EPH95_07430</name>
</gene>
<comment type="similarity">
    <text evidence="3">Belongs to the Maf family. YhdE subfamily.</text>
</comment>
<feature type="site" description="Important for substrate specificity" evidence="3">
    <location>
        <position position="68"/>
    </location>
</feature>
<dbReference type="HAMAP" id="MF_00528">
    <property type="entry name" value="Maf"/>
    <property type="match status" value="1"/>
</dbReference>
<evidence type="ECO:0000256" key="2">
    <source>
        <dbReference type="ARBA" id="ARBA00022801"/>
    </source>
</evidence>
<dbReference type="PIRSF" id="PIRSF006305">
    <property type="entry name" value="Maf"/>
    <property type="match status" value="1"/>
</dbReference>
<evidence type="ECO:0000256" key="1">
    <source>
        <dbReference type="ARBA" id="ARBA00001968"/>
    </source>
</evidence>
<dbReference type="AlphaFoldDB" id="A0A514LGR2"/>
<evidence type="ECO:0000256" key="3">
    <source>
        <dbReference type="HAMAP-Rule" id="MF_00528"/>
    </source>
</evidence>
<evidence type="ECO:0000313" key="5">
    <source>
        <dbReference type="Proteomes" id="UP000319756"/>
    </source>
</evidence>
<dbReference type="CDD" id="cd00555">
    <property type="entry name" value="Maf"/>
    <property type="match status" value="1"/>
</dbReference>
<keyword evidence="5" id="KW-1185">Reference proteome</keyword>
<feature type="active site" description="Proton acceptor" evidence="3">
    <location>
        <position position="67"/>
    </location>
</feature>
<dbReference type="InterPro" id="IPR029001">
    <property type="entry name" value="ITPase-like_fam"/>
</dbReference>
<feature type="site" description="Important for substrate specificity" evidence="3">
    <location>
        <position position="150"/>
    </location>
</feature>
<dbReference type="GO" id="GO:0009117">
    <property type="term" value="P:nucleotide metabolic process"/>
    <property type="evidence" value="ECO:0007669"/>
    <property type="project" value="UniProtKB-KW"/>
</dbReference>
<keyword evidence="3" id="KW-0546">Nucleotide metabolism</keyword>
<dbReference type="EMBL" id="CP035485">
    <property type="protein sequence ID" value="QDI91034.1"/>
    <property type="molecule type" value="Genomic_DNA"/>
</dbReference>